<dbReference type="PANTHER" id="PTHR47755:SF1">
    <property type="entry name" value="CELL DIVISION PROTEIN FTSX"/>
    <property type="match status" value="1"/>
</dbReference>
<keyword evidence="9" id="KW-1185">Reference proteome</keyword>
<sequence length="314" mass="33933">MAWRRSDLPLHGDPAARFLPWILGFLVYLSALMVGCSLMIDQLADNWRTSLAGNLTVELPIDPTLGTKARADRLDAVIDLITATPGVTGATVLEHAELERLLRPWLGDTVGELDVALPTMIAVTAHQDAVIDRADLRNRLTAIVPDTRIDDHGDWVDDALHFLRSMQALAVFLVILVLTTAAATVIFVTRTGLAVHQPVIEILHLVGAQDSYIARQFQTQSLRVSLMGGIIGTALAVLTLIAMKPVLGSTVLDMADMGEDRGVMAGHGLMQGLTSGLGLTPWHWAALAILPLAMALLAMLTARWTVLRSINRSL</sequence>
<feature type="transmembrane region" description="Helical" evidence="6">
    <location>
        <begin position="168"/>
        <end position="188"/>
    </location>
</feature>
<dbReference type="EMBL" id="JAXCLW010000001">
    <property type="protein sequence ID" value="MDY0881255.1"/>
    <property type="molecule type" value="Genomic_DNA"/>
</dbReference>
<evidence type="ECO:0000256" key="5">
    <source>
        <dbReference type="ARBA" id="ARBA00023136"/>
    </source>
</evidence>
<keyword evidence="3 6" id="KW-0812">Transmembrane</keyword>
<dbReference type="InterPro" id="IPR004513">
    <property type="entry name" value="FtsX"/>
</dbReference>
<feature type="transmembrane region" description="Helical" evidence="6">
    <location>
        <begin position="20"/>
        <end position="40"/>
    </location>
</feature>
<feature type="domain" description="ABC3 transporter permease C-terminal" evidence="7">
    <location>
        <begin position="172"/>
        <end position="308"/>
    </location>
</feature>
<dbReference type="PANTHER" id="PTHR47755">
    <property type="entry name" value="CELL DIVISION PROTEIN FTSX"/>
    <property type="match status" value="1"/>
</dbReference>
<dbReference type="InterPro" id="IPR003838">
    <property type="entry name" value="ABC3_permease_C"/>
</dbReference>
<feature type="transmembrane region" description="Helical" evidence="6">
    <location>
        <begin position="282"/>
        <end position="302"/>
    </location>
</feature>
<name>A0ABU5E6J2_9PROT</name>
<feature type="transmembrane region" description="Helical" evidence="6">
    <location>
        <begin position="226"/>
        <end position="247"/>
    </location>
</feature>
<evidence type="ECO:0000313" key="8">
    <source>
        <dbReference type="EMBL" id="MDY0881255.1"/>
    </source>
</evidence>
<accession>A0ABU5E6J2</accession>
<gene>
    <name evidence="8" type="ORF">SMD27_00220</name>
</gene>
<evidence type="ECO:0000256" key="6">
    <source>
        <dbReference type="SAM" id="Phobius"/>
    </source>
</evidence>
<comment type="caution">
    <text evidence="8">The sequence shown here is derived from an EMBL/GenBank/DDBJ whole genome shotgun (WGS) entry which is preliminary data.</text>
</comment>
<dbReference type="Pfam" id="PF02687">
    <property type="entry name" value="FtsX"/>
    <property type="match status" value="1"/>
</dbReference>
<proteinExistence type="predicted"/>
<dbReference type="RefSeq" id="WP_320506326.1">
    <property type="nucleotide sequence ID" value="NZ_JAXCLW010000001.1"/>
</dbReference>
<evidence type="ECO:0000256" key="4">
    <source>
        <dbReference type="ARBA" id="ARBA00022989"/>
    </source>
</evidence>
<organism evidence="8 9">
    <name type="scientific">Dongia soli</name>
    <dbReference type="NCBI Taxonomy" id="600628"/>
    <lineage>
        <taxon>Bacteria</taxon>
        <taxon>Pseudomonadati</taxon>
        <taxon>Pseudomonadota</taxon>
        <taxon>Alphaproteobacteria</taxon>
        <taxon>Rhodospirillales</taxon>
        <taxon>Dongiaceae</taxon>
        <taxon>Dongia</taxon>
    </lineage>
</organism>
<keyword evidence="2" id="KW-1003">Cell membrane</keyword>
<comment type="subcellular location">
    <subcellularLocation>
        <location evidence="1">Cell membrane</location>
        <topology evidence="1">Multi-pass membrane protein</topology>
    </subcellularLocation>
</comment>
<evidence type="ECO:0000313" key="9">
    <source>
        <dbReference type="Proteomes" id="UP001279642"/>
    </source>
</evidence>
<evidence type="ECO:0000256" key="1">
    <source>
        <dbReference type="ARBA" id="ARBA00004651"/>
    </source>
</evidence>
<protein>
    <submittedName>
        <fullName evidence="8">FtsX-like permease family protein</fullName>
    </submittedName>
</protein>
<reference evidence="8 9" key="1">
    <citation type="journal article" date="2016" name="Antonie Van Leeuwenhoek">
        <title>Dongia soli sp. nov., isolated from soil from Dokdo, Korea.</title>
        <authorList>
            <person name="Kim D.U."/>
            <person name="Lee H."/>
            <person name="Kim H."/>
            <person name="Kim S.G."/>
            <person name="Ka J.O."/>
        </authorList>
    </citation>
    <scope>NUCLEOTIDE SEQUENCE [LARGE SCALE GENOMIC DNA]</scope>
    <source>
        <strain evidence="8 9">D78</strain>
    </source>
</reference>
<evidence type="ECO:0000256" key="3">
    <source>
        <dbReference type="ARBA" id="ARBA00022692"/>
    </source>
</evidence>
<dbReference type="Proteomes" id="UP001279642">
    <property type="component" value="Unassembled WGS sequence"/>
</dbReference>
<keyword evidence="5 6" id="KW-0472">Membrane</keyword>
<evidence type="ECO:0000259" key="7">
    <source>
        <dbReference type="Pfam" id="PF02687"/>
    </source>
</evidence>
<evidence type="ECO:0000256" key="2">
    <source>
        <dbReference type="ARBA" id="ARBA00022475"/>
    </source>
</evidence>
<keyword evidence="4 6" id="KW-1133">Transmembrane helix</keyword>